<comment type="caution">
    <text evidence="7">The sequence shown here is derived from an EMBL/GenBank/DDBJ whole genome shotgun (WGS) entry which is preliminary data.</text>
</comment>
<feature type="region of interest" description="Disordered" evidence="5">
    <location>
        <begin position="626"/>
        <end position="669"/>
    </location>
</feature>
<keyword evidence="4" id="KW-0999">Mitochondrion inner membrane</keyword>
<feature type="region of interest" description="Disordered" evidence="5">
    <location>
        <begin position="691"/>
        <end position="873"/>
    </location>
</feature>
<keyword evidence="8" id="KW-1185">Reference proteome</keyword>
<dbReference type="PANTHER" id="PTHR22972">
    <property type="entry name" value="SERINE/THREONINE PROTEIN KINASE"/>
    <property type="match status" value="1"/>
</dbReference>
<dbReference type="InterPro" id="IPR011009">
    <property type="entry name" value="Kinase-like_dom_sf"/>
</dbReference>
<gene>
    <name evidence="7" type="ORF">PMEA_00021158</name>
</gene>
<feature type="domain" description="Protein kinase" evidence="6">
    <location>
        <begin position="1203"/>
        <end position="1504"/>
    </location>
</feature>
<feature type="region of interest" description="Disordered" evidence="5">
    <location>
        <begin position="76"/>
        <end position="165"/>
    </location>
</feature>
<comment type="subcellular location">
    <subcellularLocation>
        <location evidence="1">Mitochondrion inner membrane</location>
        <topology evidence="1">Single-pass membrane protein</topology>
    </subcellularLocation>
    <subcellularLocation>
        <location evidence="2">Mitochondrion outer membrane</location>
        <topology evidence="2">Single-pass membrane protein</topology>
    </subcellularLocation>
</comment>
<evidence type="ECO:0000256" key="5">
    <source>
        <dbReference type="SAM" id="MobiDB-lite"/>
    </source>
</evidence>
<evidence type="ECO:0000256" key="2">
    <source>
        <dbReference type="ARBA" id="ARBA00004572"/>
    </source>
</evidence>
<keyword evidence="4" id="KW-0472">Membrane</keyword>
<dbReference type="InterPro" id="IPR008271">
    <property type="entry name" value="Ser/Thr_kinase_AS"/>
</dbReference>
<accession>A0AAU9XFI2</accession>
<dbReference type="Gene3D" id="1.10.510.10">
    <property type="entry name" value="Transferase(Phosphotransferase) domain 1"/>
    <property type="match status" value="1"/>
</dbReference>
<dbReference type="InterPro" id="IPR000719">
    <property type="entry name" value="Prot_kinase_dom"/>
</dbReference>
<keyword evidence="4" id="KW-0496">Mitochondrion</keyword>
<feature type="compositionally biased region" description="Low complexity" evidence="5">
    <location>
        <begin position="626"/>
        <end position="635"/>
    </location>
</feature>
<dbReference type="PROSITE" id="PS50011">
    <property type="entry name" value="PROTEIN_KINASE_DOM"/>
    <property type="match status" value="1"/>
</dbReference>
<feature type="compositionally biased region" description="Polar residues" evidence="5">
    <location>
        <begin position="718"/>
        <end position="728"/>
    </location>
</feature>
<feature type="compositionally biased region" description="Pro residues" evidence="5">
    <location>
        <begin position="781"/>
        <end position="797"/>
    </location>
</feature>
<evidence type="ECO:0000313" key="7">
    <source>
        <dbReference type="EMBL" id="CAH3144617.1"/>
    </source>
</evidence>
<sequence>MSNCDNFVEQLWRKGKCANCFQSRDKHQNAVNKHEDASFTGSGSANCRPKRVVIPPQSPKTQNFKACSVEKTDNLFEQEQGKEGTDKGNGENDINKSITPCTTHAIEVTNDRSSTVTDSRKEAQDFKTSTALKPRPAPRPKPRPASRAVEFSYSAASRDENPQESADVLNGLTSFENSLGNSLTQPCNATSSEIPIESGLSILDNVEEAKQENRCNNETDSETIGNEVDVVEFGEPKNDAEFLDVNKSDILPSSDNVSTEIEEAAPVSTNAIEDDDSSDEYVPMKSNIVLFGVESDPLREEVRETDVLKPNCESDSDSKKMAISENRMKVACGSQIDEELSSTVLEFRNPLCMITNKINESRITDRDTGESDKLNNNRDNPNKIICKFSTITEPNYVNRASSSSSESAVSGSQDSGYENTRKSNRGDSFNNASGNESVLVEQEVGLADIPVTVTPTTNDGYCIIESSGTSSSSWGSSTWDSCSTSDFHENSGEAMAAKNSFGNLNTRNNKPHLVASPRVAVKEQPIPNEKLQSSNTGPFYVNTTLKPITKPYKVVDISAGVAVPTTESPSDAPPLPPKEKDLKKDRAEELNHIYLEPSDGTAAAPEQNLKNEKDEKAISKVSASLNSSFSKASGSVMDKSSAVRRAPAPRPRSRIPSQFGTLPKPAPRTSRILNDTVVKVDTREQRVVTVTPPVVSISPLPTNPPPDPPPLERRPSFTKPNQALTSPASSPPPVKDIGEHRSPENPPKSAPLSPVSPVSPVSKQGVAVGGLQDGPVKPKRSAPPPPPCASSPPPPKSPLSQPVTPVKSASPSPSQTKSQQPSRSSSFTEPHGANTDTSPAKMSSPKSTIRRAFASMKKLGGKRKHRHSKTIEISAPIAVNDEVPGFLEQKEAVRRRTFSEVKPLQTEKTRASEPDQVQPAEAIAPSAESVLPPATAEHASSTTPPSTVESPAIEERNGKKSSPIMQTKPGIGYQNFPLSKGGDTLERPKKPPRVAKVVKPLQHNKPTPGQGTNQQEEEPTYLQPNEDELTIKVETVLANLTDAEILAEALSRVEQELLGPLPAIPRSRQVHFPSENSDGSNTFAVGKPDLPKRPVRVVSPTLINGFGDRGDSRSRPRLPSRPPNTKPAEQPMRERSQSLRTQTLDRQKPPASRIRSQSMTANVLEKRYNKILKLQLQTLEEMIQSWRGELLPDPELNLSDTRWSDYELCGDALSVQCHGAVLLPVKCAMFWEGNKKLLAKVEYPLHSRTRSSEPSPNQQDICVCEALPYHVNISRVLTHFIDHVPGDAIGQPDCDSYETLVSITDQIPCETVADFLKRTIDEHKSDPETYEKKICLLVLQLLSALNHLHQEAVVHRDLKAENLYILEGELVVITNFQCAFKQPRGTQPSPFILSQSTSSHFSGNPEHLPPEIANASKDSEQLNYEDCDTFAAGCLIYEFLHRHNPFAANPSLVKQSYDQTDLPPVPFNSRYSRGLGTIARQLLQRHPQERLSAVEAIEMLQVLLWGPKELDDESIDSTIGDWLETERAHTVAMIARNQIQKSCSSDDFLETYMKCQFLVDASVETISHIYQQLDLDQ</sequence>
<dbReference type="GO" id="GO:0005741">
    <property type="term" value="C:mitochondrial outer membrane"/>
    <property type="evidence" value="ECO:0007669"/>
    <property type="project" value="UniProtKB-SubCell"/>
</dbReference>
<feature type="compositionally biased region" description="Polar residues" evidence="5">
    <location>
        <begin position="1004"/>
        <end position="1014"/>
    </location>
</feature>
<dbReference type="PANTHER" id="PTHR22972:SF8">
    <property type="entry name" value="PROTEIN KINASE DOMAIN-CONTAINING PROTEIN"/>
    <property type="match status" value="1"/>
</dbReference>
<dbReference type="InterPro" id="IPR051511">
    <property type="entry name" value="MitoQC_Scaffold_Kinases"/>
</dbReference>
<dbReference type="SUPFAM" id="SSF56112">
    <property type="entry name" value="Protein kinase-like (PK-like)"/>
    <property type="match status" value="1"/>
</dbReference>
<feature type="compositionally biased region" description="Low complexity" evidence="5">
    <location>
        <begin position="940"/>
        <end position="951"/>
    </location>
</feature>
<organism evidence="7 8">
    <name type="scientific">Pocillopora meandrina</name>
    <dbReference type="NCBI Taxonomy" id="46732"/>
    <lineage>
        <taxon>Eukaryota</taxon>
        <taxon>Metazoa</taxon>
        <taxon>Cnidaria</taxon>
        <taxon>Anthozoa</taxon>
        <taxon>Hexacorallia</taxon>
        <taxon>Scleractinia</taxon>
        <taxon>Astrocoeniina</taxon>
        <taxon>Pocilloporidae</taxon>
        <taxon>Pocillopora</taxon>
    </lineage>
</organism>
<feature type="region of interest" description="Disordered" evidence="5">
    <location>
        <begin position="397"/>
        <end position="433"/>
    </location>
</feature>
<dbReference type="Pfam" id="PF00069">
    <property type="entry name" value="Pkinase"/>
    <property type="match status" value="1"/>
</dbReference>
<name>A0AAU9XFI2_9CNID</name>
<evidence type="ECO:0000259" key="6">
    <source>
        <dbReference type="PROSITE" id="PS50011"/>
    </source>
</evidence>
<reference evidence="7 8" key="1">
    <citation type="submission" date="2022-05" db="EMBL/GenBank/DDBJ databases">
        <authorList>
            <consortium name="Genoscope - CEA"/>
            <person name="William W."/>
        </authorList>
    </citation>
    <scope>NUCLEOTIDE SEQUENCE [LARGE SCALE GENOMIC DNA]</scope>
</reference>
<dbReference type="Proteomes" id="UP001159428">
    <property type="component" value="Unassembled WGS sequence"/>
</dbReference>
<dbReference type="SMART" id="SM00220">
    <property type="entry name" value="S_TKc"/>
    <property type="match status" value="1"/>
</dbReference>
<proteinExistence type="predicted"/>
<feature type="compositionally biased region" description="Basic and acidic residues" evidence="5">
    <location>
        <begin position="76"/>
        <end position="94"/>
    </location>
</feature>
<dbReference type="EMBL" id="CALNXJ010000039">
    <property type="protein sequence ID" value="CAH3144617.1"/>
    <property type="molecule type" value="Genomic_DNA"/>
</dbReference>
<evidence type="ECO:0000256" key="4">
    <source>
        <dbReference type="ARBA" id="ARBA00022792"/>
    </source>
</evidence>
<feature type="compositionally biased region" description="Basic residues" evidence="5">
    <location>
        <begin position="859"/>
        <end position="868"/>
    </location>
</feature>
<feature type="compositionally biased region" description="Polar residues" evidence="5">
    <location>
        <begin position="834"/>
        <end position="847"/>
    </location>
</feature>
<dbReference type="GO" id="GO:0005524">
    <property type="term" value="F:ATP binding"/>
    <property type="evidence" value="ECO:0007669"/>
    <property type="project" value="InterPro"/>
</dbReference>
<feature type="compositionally biased region" description="Low complexity" evidence="5">
    <location>
        <begin position="401"/>
        <end position="415"/>
    </location>
</feature>
<feature type="compositionally biased region" description="Low complexity" evidence="5">
    <location>
        <begin position="798"/>
        <end position="826"/>
    </location>
</feature>
<feature type="region of interest" description="Disordered" evidence="5">
    <location>
        <begin position="32"/>
        <end position="61"/>
    </location>
</feature>
<feature type="region of interest" description="Disordered" evidence="5">
    <location>
        <begin position="898"/>
        <end position="1025"/>
    </location>
</feature>
<dbReference type="GO" id="GO:0004672">
    <property type="term" value="F:protein kinase activity"/>
    <property type="evidence" value="ECO:0007669"/>
    <property type="project" value="InterPro"/>
</dbReference>
<evidence type="ECO:0000313" key="8">
    <source>
        <dbReference type="Proteomes" id="UP001159428"/>
    </source>
</evidence>
<evidence type="ECO:0000256" key="3">
    <source>
        <dbReference type="ARBA" id="ARBA00022787"/>
    </source>
</evidence>
<evidence type="ECO:0000256" key="1">
    <source>
        <dbReference type="ARBA" id="ARBA00004434"/>
    </source>
</evidence>
<protein>
    <recommendedName>
        <fullName evidence="6">Protein kinase domain-containing protein</fullName>
    </recommendedName>
</protein>
<feature type="compositionally biased region" description="Polar residues" evidence="5">
    <location>
        <begin position="1074"/>
        <end position="1083"/>
    </location>
</feature>
<feature type="compositionally biased region" description="Basic and acidic residues" evidence="5">
    <location>
        <begin position="898"/>
        <end position="913"/>
    </location>
</feature>
<feature type="compositionally biased region" description="Low complexity" evidence="5">
    <location>
        <begin position="750"/>
        <end position="762"/>
    </location>
</feature>
<keyword evidence="3" id="KW-1000">Mitochondrion outer membrane</keyword>
<dbReference type="GO" id="GO:0005743">
    <property type="term" value="C:mitochondrial inner membrane"/>
    <property type="evidence" value="ECO:0007669"/>
    <property type="project" value="UniProtKB-SubCell"/>
</dbReference>
<feature type="compositionally biased region" description="Basic and acidic residues" evidence="5">
    <location>
        <begin position="1131"/>
        <end position="1148"/>
    </location>
</feature>
<feature type="region of interest" description="Disordered" evidence="5">
    <location>
        <begin position="1068"/>
        <end position="1157"/>
    </location>
</feature>
<dbReference type="PROSITE" id="PS00108">
    <property type="entry name" value="PROTEIN_KINASE_ST"/>
    <property type="match status" value="1"/>
</dbReference>